<dbReference type="InterPro" id="IPR043519">
    <property type="entry name" value="NT_sf"/>
</dbReference>
<dbReference type="PANTHER" id="PTHR34822:SF1">
    <property type="entry name" value="GRPB FAMILY PROTEIN"/>
    <property type="match status" value="1"/>
</dbReference>
<sequence>MSATIEIIPYQPQWVDKFGQIAEQVRTSLGDRIIRVDHIGSTSVPGMPAKDVIDMQITVETLDAPIQEKLEELGFKKTGIYQDHRPPGRDDIPEAGLRKHLYMLETPRVNLHVRVQGAFNQEYAILCRDYLRANKYAAQAYAEIKKQLAKYFPDDVDAYYDIKDPVFDLIMEGAYLWKERQDL</sequence>
<dbReference type="Gene3D" id="3.30.460.10">
    <property type="entry name" value="Beta Polymerase, domain 2"/>
    <property type="match status" value="1"/>
</dbReference>
<accession>A0A1H4GGX2</accession>
<protein>
    <submittedName>
        <fullName evidence="1">GrpB domain, predicted nucleotidyltransferase, UPF0157 family</fullName>
    </submittedName>
</protein>
<name>A0A1H4GGX2_9BACT</name>
<keyword evidence="1" id="KW-0808">Transferase</keyword>
<proteinExistence type="predicted"/>
<organism evidence="1 2">
    <name type="scientific">Chitinophaga terrae</name>
    <name type="common">ex Kim and Jung 2007</name>
    <dbReference type="NCBI Taxonomy" id="408074"/>
    <lineage>
        <taxon>Bacteria</taxon>
        <taxon>Pseudomonadati</taxon>
        <taxon>Bacteroidota</taxon>
        <taxon>Chitinophagia</taxon>
        <taxon>Chitinophagales</taxon>
        <taxon>Chitinophagaceae</taxon>
        <taxon>Chitinophaga</taxon>
    </lineage>
</organism>
<dbReference type="GO" id="GO:0016740">
    <property type="term" value="F:transferase activity"/>
    <property type="evidence" value="ECO:0007669"/>
    <property type="project" value="UniProtKB-KW"/>
</dbReference>
<evidence type="ECO:0000313" key="1">
    <source>
        <dbReference type="EMBL" id="SEB08747.1"/>
    </source>
</evidence>
<dbReference type="SUPFAM" id="SSF81301">
    <property type="entry name" value="Nucleotidyltransferase"/>
    <property type="match status" value="1"/>
</dbReference>
<dbReference type="STRING" id="408074.SAMN05660909_05323"/>
<dbReference type="InterPro" id="IPR007344">
    <property type="entry name" value="GrpB/CoaE"/>
</dbReference>
<dbReference type="OrthoDB" id="9799092at2"/>
<dbReference type="RefSeq" id="WP_089765813.1">
    <property type="nucleotide sequence ID" value="NZ_BKAT01000063.1"/>
</dbReference>
<dbReference type="AlphaFoldDB" id="A0A1H4GGX2"/>
<gene>
    <name evidence="1" type="ORF">SAMN05660909_05323</name>
</gene>
<reference evidence="2" key="1">
    <citation type="submission" date="2016-10" db="EMBL/GenBank/DDBJ databases">
        <authorList>
            <person name="Varghese N."/>
            <person name="Submissions S."/>
        </authorList>
    </citation>
    <scope>NUCLEOTIDE SEQUENCE [LARGE SCALE GENOMIC DNA]</scope>
    <source>
        <strain evidence="2">DSM 23920</strain>
    </source>
</reference>
<dbReference type="Pfam" id="PF04229">
    <property type="entry name" value="GrpB"/>
    <property type="match status" value="1"/>
</dbReference>
<dbReference type="EMBL" id="FNRL01000040">
    <property type="protein sequence ID" value="SEB08747.1"/>
    <property type="molecule type" value="Genomic_DNA"/>
</dbReference>
<dbReference type="Proteomes" id="UP000199656">
    <property type="component" value="Unassembled WGS sequence"/>
</dbReference>
<dbReference type="PANTHER" id="PTHR34822">
    <property type="entry name" value="GRPB DOMAIN PROTEIN (AFU_ORTHOLOGUE AFUA_1G01530)"/>
    <property type="match status" value="1"/>
</dbReference>
<keyword evidence="2" id="KW-1185">Reference proteome</keyword>
<evidence type="ECO:0000313" key="2">
    <source>
        <dbReference type="Proteomes" id="UP000199656"/>
    </source>
</evidence>